<dbReference type="SUPFAM" id="SSF48452">
    <property type="entry name" value="TPR-like"/>
    <property type="match status" value="1"/>
</dbReference>
<keyword evidence="2" id="KW-1185">Reference proteome</keyword>
<dbReference type="InterPro" id="IPR011990">
    <property type="entry name" value="TPR-like_helical_dom_sf"/>
</dbReference>
<protein>
    <recommendedName>
        <fullName evidence="3">Tetratricopeptide repeat protein</fullName>
    </recommendedName>
</protein>
<accession>A0A502F368</accession>
<organism evidence="1 2">
    <name type="scientific">Muricoccus nepalensis</name>
    <dbReference type="NCBI Taxonomy" id="1854500"/>
    <lineage>
        <taxon>Bacteria</taxon>
        <taxon>Pseudomonadati</taxon>
        <taxon>Pseudomonadota</taxon>
        <taxon>Alphaproteobacteria</taxon>
        <taxon>Acetobacterales</taxon>
        <taxon>Roseomonadaceae</taxon>
        <taxon>Muricoccus</taxon>
    </lineage>
</organism>
<comment type="caution">
    <text evidence="1">The sequence shown here is derived from an EMBL/GenBank/DDBJ whole genome shotgun (WGS) entry which is preliminary data.</text>
</comment>
<proteinExistence type="predicted"/>
<reference evidence="1 2" key="1">
    <citation type="journal article" date="2019" name="Environ. Microbiol.">
        <title>Species interactions and distinct microbial communities in high Arctic permafrost affected cryosols are associated with the CH4 and CO2 gas fluxes.</title>
        <authorList>
            <person name="Altshuler I."/>
            <person name="Hamel J."/>
            <person name="Turney S."/>
            <person name="Magnuson E."/>
            <person name="Levesque R."/>
            <person name="Greer C."/>
            <person name="Whyte L.G."/>
        </authorList>
    </citation>
    <scope>NUCLEOTIDE SEQUENCE [LARGE SCALE GENOMIC DNA]</scope>
    <source>
        <strain evidence="1 2">S9.3B</strain>
    </source>
</reference>
<evidence type="ECO:0000313" key="2">
    <source>
        <dbReference type="Proteomes" id="UP000317078"/>
    </source>
</evidence>
<dbReference type="Proteomes" id="UP000317078">
    <property type="component" value="Unassembled WGS sequence"/>
</dbReference>
<name>A0A502F368_9PROT</name>
<dbReference type="AlphaFoldDB" id="A0A502F368"/>
<gene>
    <name evidence="1" type="ORF">EAH89_27400</name>
</gene>
<sequence length="129" mass="14390">MQTATSFDRLVLATRAIRHDPGCIDARLVLAEHSGDLSTRLRHLEAAVAAGEWLWGSVAERVDHDLCWWGDVGTRPYMRAVQALGVALCEAGYPDESRACFERLLIMNPNDNRCIRDLIRDLDIGPCSL</sequence>
<evidence type="ECO:0000313" key="1">
    <source>
        <dbReference type="EMBL" id="TPG44277.1"/>
    </source>
</evidence>
<dbReference type="EMBL" id="RCZP01000054">
    <property type="protein sequence ID" value="TPG44277.1"/>
    <property type="molecule type" value="Genomic_DNA"/>
</dbReference>
<evidence type="ECO:0008006" key="3">
    <source>
        <dbReference type="Google" id="ProtNLM"/>
    </source>
</evidence>